<feature type="compositionally biased region" description="Polar residues" evidence="4">
    <location>
        <begin position="246"/>
        <end position="264"/>
    </location>
</feature>
<dbReference type="GO" id="GO:0008270">
    <property type="term" value="F:zinc ion binding"/>
    <property type="evidence" value="ECO:0007669"/>
    <property type="project" value="UniProtKB-KW"/>
</dbReference>
<reference evidence="6" key="1">
    <citation type="submission" date="2023-03" db="EMBL/GenBank/DDBJ databases">
        <title>Chromosome-scale reference genome and RAD-based genetic map of yellow starthistle (Centaurea solstitialis) reveal putative structural variation and QTLs associated with invader traits.</title>
        <authorList>
            <person name="Reatini B."/>
            <person name="Cang F.A."/>
            <person name="Jiang Q."/>
            <person name="Mckibben M.T.W."/>
            <person name="Barker M.S."/>
            <person name="Rieseberg L.H."/>
            <person name="Dlugosch K.M."/>
        </authorList>
    </citation>
    <scope>NUCLEOTIDE SEQUENCE</scope>
    <source>
        <strain evidence="6">CAN-66</strain>
        <tissue evidence="6">Leaf</tissue>
    </source>
</reference>
<dbReference type="PANTHER" id="PTHR47863:SF5">
    <property type="entry name" value="HOMEODOMAIN-LIKE PROTEIN WITH RING_FYVE_PHD-TYPE ZINC FINGER DOMAIN-CONTAINING PROTEIN-RELATED"/>
    <property type="match status" value="1"/>
</dbReference>
<organism evidence="6 7">
    <name type="scientific">Centaurea solstitialis</name>
    <name type="common">yellow star-thistle</name>
    <dbReference type="NCBI Taxonomy" id="347529"/>
    <lineage>
        <taxon>Eukaryota</taxon>
        <taxon>Viridiplantae</taxon>
        <taxon>Streptophyta</taxon>
        <taxon>Embryophyta</taxon>
        <taxon>Tracheophyta</taxon>
        <taxon>Spermatophyta</taxon>
        <taxon>Magnoliopsida</taxon>
        <taxon>eudicotyledons</taxon>
        <taxon>Gunneridae</taxon>
        <taxon>Pentapetalae</taxon>
        <taxon>asterids</taxon>
        <taxon>campanulids</taxon>
        <taxon>Asterales</taxon>
        <taxon>Asteraceae</taxon>
        <taxon>Carduoideae</taxon>
        <taxon>Cardueae</taxon>
        <taxon>Centaureinae</taxon>
        <taxon>Centaurea</taxon>
    </lineage>
</organism>
<dbReference type="Proteomes" id="UP001172457">
    <property type="component" value="Chromosome 2"/>
</dbReference>
<keyword evidence="1" id="KW-0479">Metal-binding</keyword>
<evidence type="ECO:0000313" key="6">
    <source>
        <dbReference type="EMBL" id="KAJ9560640.1"/>
    </source>
</evidence>
<dbReference type="Gene3D" id="1.10.10.60">
    <property type="entry name" value="Homeodomain-like"/>
    <property type="match status" value="1"/>
</dbReference>
<keyword evidence="3" id="KW-0862">Zinc</keyword>
<comment type="caution">
    <text evidence="6">The sequence shown here is derived from an EMBL/GenBank/DDBJ whole genome shotgun (WGS) entry which is preliminary data.</text>
</comment>
<dbReference type="PROSITE" id="PS01359">
    <property type="entry name" value="ZF_PHD_1"/>
    <property type="match status" value="1"/>
</dbReference>
<dbReference type="EMBL" id="JARYMX010000002">
    <property type="protein sequence ID" value="KAJ9560640.1"/>
    <property type="molecule type" value="Genomic_DNA"/>
</dbReference>
<keyword evidence="2" id="KW-0863">Zinc-finger</keyword>
<dbReference type="SUPFAM" id="SSF57903">
    <property type="entry name" value="FYVE/PHD zinc finger"/>
    <property type="match status" value="1"/>
</dbReference>
<evidence type="ECO:0000256" key="4">
    <source>
        <dbReference type="SAM" id="MobiDB-lite"/>
    </source>
</evidence>
<feature type="domain" description="Myb-like" evidence="5">
    <location>
        <begin position="377"/>
        <end position="430"/>
    </location>
</feature>
<dbReference type="AlphaFoldDB" id="A0AA38TGR4"/>
<sequence>MDWREKQECLLCSRGGKLLVCNGDGCPISVHKDCMGCEAYLDDAGNFHCPYCVYRQVTAETCQLREKAMLAKKALSAFLEEQMIDGNHQESIVGLANKDKQIVSEDKGCSVDGNIVVRNDVQNEHVHLEKDQNSKTLLPSEETNDTFVSEQIDGSSNRPGEEVLEIKDVNSCRVMVVYKPNSNLTDACGLDFDLPKQDRMKTAQLKLDVSKRIKVDNRTRNAKRKFNEIVDNQPRTTTSLEEEAAQSKNAGVSSSAKKQSTCQKDNPFAAFNKNGDATKEEWMREHAAKRFASFRTGMQLHTKSNSKINNDNTFLKDHRHTRREPAHLLNHPNGTAKGSLEAKTGTESINVGNRGVLKDPSKQLSVIDRSIKPRVLWSEEEEDMLKEGVQKFSLLTRKNLPWKKILEFGHHVFDPCRNPSDLKDKWRNMAK</sequence>
<dbReference type="Gene3D" id="3.30.40.10">
    <property type="entry name" value="Zinc/RING finger domain, C3HC4 (zinc finger)"/>
    <property type="match status" value="1"/>
</dbReference>
<keyword evidence="7" id="KW-1185">Reference proteome</keyword>
<name>A0AA38TGR4_9ASTR</name>
<protein>
    <recommendedName>
        <fullName evidence="5">Myb-like domain-containing protein</fullName>
    </recommendedName>
</protein>
<dbReference type="InterPro" id="IPR001005">
    <property type="entry name" value="SANT/Myb"/>
</dbReference>
<dbReference type="PANTHER" id="PTHR47863">
    <property type="entry name" value="RING/FYVE/PHD ZINC FINGER SUPERFAMILY PROTEIN"/>
    <property type="match status" value="1"/>
</dbReference>
<dbReference type="SMART" id="SM00249">
    <property type="entry name" value="PHD"/>
    <property type="match status" value="1"/>
</dbReference>
<evidence type="ECO:0000256" key="1">
    <source>
        <dbReference type="ARBA" id="ARBA00022723"/>
    </source>
</evidence>
<evidence type="ECO:0000256" key="3">
    <source>
        <dbReference type="ARBA" id="ARBA00022833"/>
    </source>
</evidence>
<dbReference type="InterPro" id="IPR013083">
    <property type="entry name" value="Znf_RING/FYVE/PHD"/>
</dbReference>
<dbReference type="InterPro" id="IPR001965">
    <property type="entry name" value="Znf_PHD"/>
</dbReference>
<evidence type="ECO:0000259" key="5">
    <source>
        <dbReference type="PROSITE" id="PS50090"/>
    </source>
</evidence>
<evidence type="ECO:0000256" key="2">
    <source>
        <dbReference type="ARBA" id="ARBA00022771"/>
    </source>
</evidence>
<dbReference type="InterPro" id="IPR011011">
    <property type="entry name" value="Znf_FYVE_PHD"/>
</dbReference>
<dbReference type="InterPro" id="IPR019786">
    <property type="entry name" value="Zinc_finger_PHD-type_CS"/>
</dbReference>
<proteinExistence type="predicted"/>
<evidence type="ECO:0000313" key="7">
    <source>
        <dbReference type="Proteomes" id="UP001172457"/>
    </source>
</evidence>
<dbReference type="PROSITE" id="PS50090">
    <property type="entry name" value="MYB_LIKE"/>
    <property type="match status" value="1"/>
</dbReference>
<accession>A0AA38TGR4</accession>
<dbReference type="CDD" id="cd11660">
    <property type="entry name" value="SANT_TRF"/>
    <property type="match status" value="1"/>
</dbReference>
<feature type="region of interest" description="Disordered" evidence="4">
    <location>
        <begin position="230"/>
        <end position="270"/>
    </location>
</feature>
<dbReference type="InterPro" id="IPR009057">
    <property type="entry name" value="Homeodomain-like_sf"/>
</dbReference>
<gene>
    <name evidence="6" type="ORF">OSB04_005800</name>
</gene>
<dbReference type="SUPFAM" id="SSF46689">
    <property type="entry name" value="Homeodomain-like"/>
    <property type="match status" value="1"/>
</dbReference>